<evidence type="ECO:0000259" key="1">
    <source>
        <dbReference type="PROSITE" id="PS51186"/>
    </source>
</evidence>
<dbReference type="GO" id="GO:0016747">
    <property type="term" value="F:acyltransferase activity, transferring groups other than amino-acyl groups"/>
    <property type="evidence" value="ECO:0007669"/>
    <property type="project" value="InterPro"/>
</dbReference>
<proteinExistence type="predicted"/>
<dbReference type="EMBL" id="UHED01000001">
    <property type="protein sequence ID" value="SUM83641.1"/>
    <property type="molecule type" value="Genomic_DNA"/>
</dbReference>
<dbReference type="Pfam" id="PF13673">
    <property type="entry name" value="Acetyltransf_10"/>
    <property type="match status" value="1"/>
</dbReference>
<dbReference type="PROSITE" id="PS51186">
    <property type="entry name" value="GNAT"/>
    <property type="match status" value="1"/>
</dbReference>
<dbReference type="InterPro" id="IPR000182">
    <property type="entry name" value="GNAT_dom"/>
</dbReference>
<gene>
    <name evidence="2" type="ORF">NCTC7688_02141</name>
</gene>
<dbReference type="AlphaFoldDB" id="A0A380HPX9"/>
<dbReference type="RefSeq" id="WP_041079640.1">
    <property type="nucleotide sequence ID" value="NZ_CAXOKG010000003.1"/>
</dbReference>
<keyword evidence="2" id="KW-0808">Transferase</keyword>
<reference evidence="2 3" key="1">
    <citation type="submission" date="2018-06" db="EMBL/GenBank/DDBJ databases">
        <authorList>
            <consortium name="Pathogen Informatics"/>
            <person name="Doyle S."/>
        </authorList>
    </citation>
    <scope>NUCLEOTIDE SEQUENCE [LARGE SCALE GENOMIC DNA]</scope>
    <source>
        <strain evidence="2 3">NCTC7688</strain>
    </source>
</reference>
<sequence length="146" mass="17163">MELNIKHTRDVTSQELIQIYQARIRVFVVEQKCIYQEVDDYDLDAIHVILSNENDIVAYTRIITFEQHVSFGRVLVSENYRNQGYGRKIINETINKINELYQNTTIKISGQAHLKPFYESFGFHSVSDTYMEDGIPHIAFKMRTQI</sequence>
<accession>A0A380HPX9</accession>
<protein>
    <submittedName>
        <fullName evidence="2">Acetyltransferase</fullName>
    </submittedName>
</protein>
<feature type="domain" description="N-acetyltransferase" evidence="1">
    <location>
        <begin position="6"/>
        <end position="146"/>
    </location>
</feature>
<dbReference type="InterPro" id="IPR016181">
    <property type="entry name" value="Acyl_CoA_acyltransferase"/>
</dbReference>
<organism evidence="2 3">
    <name type="scientific">Staphylococcus saprophyticus</name>
    <dbReference type="NCBI Taxonomy" id="29385"/>
    <lineage>
        <taxon>Bacteria</taxon>
        <taxon>Bacillati</taxon>
        <taxon>Bacillota</taxon>
        <taxon>Bacilli</taxon>
        <taxon>Bacillales</taxon>
        <taxon>Staphylococcaceae</taxon>
        <taxon>Staphylococcus</taxon>
    </lineage>
</organism>
<dbReference type="Proteomes" id="UP000254707">
    <property type="component" value="Unassembled WGS sequence"/>
</dbReference>
<evidence type="ECO:0000313" key="3">
    <source>
        <dbReference type="Proteomes" id="UP000254707"/>
    </source>
</evidence>
<evidence type="ECO:0000313" key="2">
    <source>
        <dbReference type="EMBL" id="SUM83641.1"/>
    </source>
</evidence>
<dbReference type="CDD" id="cd04301">
    <property type="entry name" value="NAT_SF"/>
    <property type="match status" value="1"/>
</dbReference>
<dbReference type="Gene3D" id="3.40.630.30">
    <property type="match status" value="1"/>
</dbReference>
<name>A0A380HPX9_STASA</name>
<dbReference type="SUPFAM" id="SSF55729">
    <property type="entry name" value="Acyl-CoA N-acyltransferases (Nat)"/>
    <property type="match status" value="1"/>
</dbReference>